<name>A0A2S9WZ53_9NEIS</name>
<comment type="caution">
    <text evidence="1">The sequence shown here is derived from an EMBL/GenBank/DDBJ whole genome shotgun (WGS) entry which is preliminary data.</text>
</comment>
<accession>A0A2S9WZ53</accession>
<dbReference type="OrthoDB" id="9182669at2"/>
<sequence length="146" mass="15738">MSKQALLSGDQILCKGPLGKAILLGPAPQPITGSGHKLKVRGKAVAVKDNIREGWVLWFYIAPPYLIPGTIRLKADKETTKQLSTKLKLGGMQVLLFHASGIVGNVETPASMLNPLTMQLEFDSTHEYKAADIAQPFASPGKLFTV</sequence>
<proteinExistence type="predicted"/>
<organism evidence="1 2">
    <name type="scientific">Chromobacterium amazonense</name>
    <dbReference type="NCBI Taxonomy" id="1382803"/>
    <lineage>
        <taxon>Bacteria</taxon>
        <taxon>Pseudomonadati</taxon>
        <taxon>Pseudomonadota</taxon>
        <taxon>Betaproteobacteria</taxon>
        <taxon>Neisseriales</taxon>
        <taxon>Chromobacteriaceae</taxon>
        <taxon>Chromobacterium</taxon>
    </lineage>
</organism>
<dbReference type="Proteomes" id="UP000239469">
    <property type="component" value="Unassembled WGS sequence"/>
</dbReference>
<dbReference type="Pfam" id="PF19267">
    <property type="entry name" value="CIS_spike_tip"/>
    <property type="match status" value="1"/>
</dbReference>
<reference evidence="1 2" key="1">
    <citation type="submission" date="2017-01" db="EMBL/GenBank/DDBJ databases">
        <title>New insights into the genetic diversity of Chromobacterium isolated from tropical freshwater lake.</title>
        <authorList>
            <person name="Santos A.B."/>
            <person name="Nascimento A.M."/>
            <person name="Da Silva P.C."/>
        </authorList>
    </citation>
    <scope>NUCLEOTIDE SEQUENCE [LARGE SCALE GENOMIC DNA]</scope>
    <source>
        <strain evidence="1 2">56AF</strain>
    </source>
</reference>
<dbReference type="EMBL" id="MTBD01000049">
    <property type="protein sequence ID" value="PRP68752.1"/>
    <property type="molecule type" value="Genomic_DNA"/>
</dbReference>
<evidence type="ECO:0000313" key="2">
    <source>
        <dbReference type="Proteomes" id="UP000239469"/>
    </source>
</evidence>
<dbReference type="InterPro" id="IPR045362">
    <property type="entry name" value="CIS_spike_tip"/>
</dbReference>
<dbReference type="RefSeq" id="WP_106078090.1">
    <property type="nucleotide sequence ID" value="NZ_MTBD01000049.1"/>
</dbReference>
<gene>
    <name evidence="1" type="ORF">BUE93_20625</name>
</gene>
<dbReference type="AlphaFoldDB" id="A0A2S9WZ53"/>
<evidence type="ECO:0000313" key="1">
    <source>
        <dbReference type="EMBL" id="PRP68752.1"/>
    </source>
</evidence>
<protein>
    <submittedName>
        <fullName evidence="1">Uncharacterized protein</fullName>
    </submittedName>
</protein>